<dbReference type="AlphaFoldDB" id="A0A8S0WN94"/>
<dbReference type="InterPro" id="IPR017550">
    <property type="entry name" value="Formylmethanofuran_DH_suC"/>
</dbReference>
<name>A0A8S0WN94_9GAMM</name>
<dbReference type="InterPro" id="IPR036485">
    <property type="entry name" value="Glu_synth_asu_C_sf"/>
</dbReference>
<dbReference type="SUPFAM" id="SSF69336">
    <property type="entry name" value="Alpha subunit of glutamate synthase, C-terminal domain"/>
    <property type="match status" value="1"/>
</dbReference>
<dbReference type="NCBIfam" id="TIGR03122">
    <property type="entry name" value="one_C_dehyd_C"/>
    <property type="match status" value="1"/>
</dbReference>
<evidence type="ECO:0000313" key="3">
    <source>
        <dbReference type="Proteomes" id="UP000494216"/>
    </source>
</evidence>
<dbReference type="GO" id="GO:0015948">
    <property type="term" value="P:methanogenesis"/>
    <property type="evidence" value="ECO:0007669"/>
    <property type="project" value="InterPro"/>
</dbReference>
<evidence type="ECO:0000313" key="2">
    <source>
        <dbReference type="EMBL" id="CAA9890242.1"/>
    </source>
</evidence>
<dbReference type="Gene3D" id="2.160.20.60">
    <property type="entry name" value="Glutamate synthase, alpha subunit, C-terminal domain"/>
    <property type="match status" value="1"/>
</dbReference>
<proteinExistence type="predicted"/>
<dbReference type="RefSeq" id="WP_174625197.1">
    <property type="nucleotide sequence ID" value="NZ_CADCXN010000047.1"/>
</dbReference>
<dbReference type="GO" id="GO:0046914">
    <property type="term" value="F:transition metal ion binding"/>
    <property type="evidence" value="ECO:0007669"/>
    <property type="project" value="InterPro"/>
</dbReference>
<dbReference type="EMBL" id="CADCXN010000047">
    <property type="protein sequence ID" value="CAA9890242.1"/>
    <property type="molecule type" value="Genomic_DNA"/>
</dbReference>
<evidence type="ECO:0000259" key="1">
    <source>
        <dbReference type="Pfam" id="PF01493"/>
    </source>
</evidence>
<sequence length="275" mass="29137">MSGLTFTLKYRPDQRVDMSPLVYQKLAKLEPAEIASLTLQNGKRKSRVDELFGISGSDATNMVIKNSFGKLDFIGRELEGGSIKIEGDAGAYLGLGMKSGAIKVSGNADIFAGCEMKNGCLEIAGDAGDFLGAALPGNKMGMKGGTILVKGNAGERAGDHMRRGNILIEGNAGDYCGSRMTAGTIAVMGQTGQYLGFAMRRGTLLLWNPPALSASFNDCGAHTLSFLPILFASFKKLNSRFAAASAAFNRVQRYAGDMSEMGRGEVLVKITHPGF</sequence>
<dbReference type="Pfam" id="PF01493">
    <property type="entry name" value="GXGXG"/>
    <property type="match status" value="1"/>
</dbReference>
<dbReference type="Proteomes" id="UP000494216">
    <property type="component" value="Unassembled WGS sequence"/>
</dbReference>
<dbReference type="PANTHER" id="PTHR39673">
    <property type="entry name" value="TUNGSTEN FORMYLMETHANOFURAN DEHYDROGENASE, SUBUNIT C (FWDC)"/>
    <property type="match status" value="1"/>
</dbReference>
<keyword evidence="3" id="KW-1185">Reference proteome</keyword>
<dbReference type="PANTHER" id="PTHR39673:SF5">
    <property type="entry name" value="TUNGSTEN-CONTAINING FORMYLMETHANOFURAN DEHYDROGENASE 2 SUBUNIT C"/>
    <property type="match status" value="1"/>
</dbReference>
<gene>
    <name evidence="2" type="ORF">METHB2_20073</name>
</gene>
<organism evidence="2 3">
    <name type="scientific">Candidatus Methylobacter favarea</name>
    <dbReference type="NCBI Taxonomy" id="2707345"/>
    <lineage>
        <taxon>Bacteria</taxon>
        <taxon>Pseudomonadati</taxon>
        <taxon>Pseudomonadota</taxon>
        <taxon>Gammaproteobacteria</taxon>
        <taxon>Methylococcales</taxon>
        <taxon>Methylococcaceae</taxon>
        <taxon>Methylobacter</taxon>
    </lineage>
</organism>
<protein>
    <submittedName>
        <fullName evidence="2">Formylmethanofuran dehydrogenase subunit C</fullName>
    </submittedName>
</protein>
<dbReference type="InterPro" id="IPR002489">
    <property type="entry name" value="Glu_synth_asu_C"/>
</dbReference>
<reference evidence="2 3" key="1">
    <citation type="submission" date="2020-02" db="EMBL/GenBank/DDBJ databases">
        <authorList>
            <person name="Hogendoorn C."/>
        </authorList>
    </citation>
    <scope>NUCLEOTIDE SEQUENCE [LARGE SCALE GENOMIC DNA]</scope>
    <source>
        <strain evidence="2">METHB21</strain>
    </source>
</reference>
<comment type="caution">
    <text evidence="2">The sequence shown here is derived from an EMBL/GenBank/DDBJ whole genome shotgun (WGS) entry which is preliminary data.</text>
</comment>
<feature type="domain" description="Glutamate synthase alpha subunit C-terminal" evidence="1">
    <location>
        <begin position="78"/>
        <end position="207"/>
    </location>
</feature>
<dbReference type="GO" id="GO:0018493">
    <property type="term" value="F:formylmethanofuran dehydrogenase activity"/>
    <property type="evidence" value="ECO:0007669"/>
    <property type="project" value="InterPro"/>
</dbReference>
<accession>A0A8S0WN94</accession>